<dbReference type="EMBL" id="LLWF02000066">
    <property type="protein sequence ID" value="ONH82191.1"/>
    <property type="molecule type" value="Genomic_DNA"/>
</dbReference>
<dbReference type="GO" id="GO:0022857">
    <property type="term" value="F:transmembrane transporter activity"/>
    <property type="evidence" value="ECO:0007669"/>
    <property type="project" value="InterPro"/>
</dbReference>
<dbReference type="Proteomes" id="UP000254919">
    <property type="component" value="Unassembled WGS sequence"/>
</dbReference>
<evidence type="ECO:0000313" key="16">
    <source>
        <dbReference type="Proteomes" id="UP000254919"/>
    </source>
</evidence>
<keyword evidence="3 9" id="KW-0813">Transport</keyword>
<evidence type="ECO:0000256" key="11">
    <source>
        <dbReference type="SAM" id="Phobius"/>
    </source>
</evidence>
<evidence type="ECO:0000256" key="2">
    <source>
        <dbReference type="ARBA" id="ARBA00010992"/>
    </source>
</evidence>
<dbReference type="EMBL" id="UGVN01000001">
    <property type="protein sequence ID" value="SUE38601.1"/>
    <property type="molecule type" value="Genomic_DNA"/>
</dbReference>
<reference evidence="13 15" key="1">
    <citation type="submission" date="2016-12" db="EMBL/GenBank/DDBJ databases">
        <title>Draft genome sequence of Roseomonas mucosa strain AU37, isolated from a peripheral intravenous catheter.</title>
        <authorList>
            <person name="Choudhury M.A."/>
            <person name="Sidjabat H.E."/>
            <person name="Wailan A.M."/>
            <person name="Zhang L."/>
            <person name="Marsh N.M."/>
            <person name="Rickard C.M."/>
            <person name="Davies M."/>
            <person name="Mcmillan D.J."/>
        </authorList>
    </citation>
    <scope>NUCLEOTIDE SEQUENCE [LARGE SCALE GENOMIC DNA]</scope>
    <source>
        <strain evidence="13 15">SAVE376</strain>
    </source>
</reference>
<protein>
    <submittedName>
        <fullName evidence="13">MFS transporter</fullName>
    </submittedName>
    <submittedName>
        <fullName evidence="14">Probable metabolite transport protein CsbC</fullName>
    </submittedName>
</protein>
<keyword evidence="8 11" id="KW-0472">Membrane</keyword>
<accession>A0A1S8D1W3</accession>
<dbReference type="PANTHER" id="PTHR48020:SF12">
    <property type="entry name" value="PROTON MYO-INOSITOL COTRANSPORTER"/>
    <property type="match status" value="1"/>
</dbReference>
<feature type="region of interest" description="Disordered" evidence="10">
    <location>
        <begin position="467"/>
        <end position="498"/>
    </location>
</feature>
<dbReference type="PRINTS" id="PR00171">
    <property type="entry name" value="SUGRTRNSPORT"/>
</dbReference>
<dbReference type="RefSeq" id="WP_019461014.1">
    <property type="nucleotide sequence ID" value="NZ_AP031462.1"/>
</dbReference>
<dbReference type="PROSITE" id="PS00216">
    <property type="entry name" value="SUGAR_TRANSPORT_1"/>
    <property type="match status" value="1"/>
</dbReference>
<evidence type="ECO:0000313" key="15">
    <source>
        <dbReference type="Proteomes" id="UP000054844"/>
    </source>
</evidence>
<dbReference type="Gene3D" id="1.20.1250.20">
    <property type="entry name" value="MFS general substrate transporter like domains"/>
    <property type="match status" value="1"/>
</dbReference>
<feature type="domain" description="Major facilitator superfamily (MFS) profile" evidence="12">
    <location>
        <begin position="28"/>
        <end position="452"/>
    </location>
</feature>
<evidence type="ECO:0000256" key="4">
    <source>
        <dbReference type="ARBA" id="ARBA00022475"/>
    </source>
</evidence>
<dbReference type="Proteomes" id="UP000054844">
    <property type="component" value="Unassembled WGS sequence"/>
</dbReference>
<dbReference type="InterPro" id="IPR036259">
    <property type="entry name" value="MFS_trans_sf"/>
</dbReference>
<evidence type="ECO:0000256" key="9">
    <source>
        <dbReference type="RuleBase" id="RU003346"/>
    </source>
</evidence>
<dbReference type="NCBIfam" id="TIGR00879">
    <property type="entry name" value="SP"/>
    <property type="match status" value="1"/>
</dbReference>
<evidence type="ECO:0000259" key="12">
    <source>
        <dbReference type="PROSITE" id="PS50850"/>
    </source>
</evidence>
<dbReference type="GeneID" id="99635761"/>
<dbReference type="Pfam" id="PF00083">
    <property type="entry name" value="Sugar_tr"/>
    <property type="match status" value="1"/>
</dbReference>
<evidence type="ECO:0000256" key="1">
    <source>
        <dbReference type="ARBA" id="ARBA00004651"/>
    </source>
</evidence>
<evidence type="ECO:0000256" key="5">
    <source>
        <dbReference type="ARBA" id="ARBA00022597"/>
    </source>
</evidence>
<dbReference type="PANTHER" id="PTHR48020">
    <property type="entry name" value="PROTON MYO-INOSITOL COTRANSPORTER"/>
    <property type="match status" value="1"/>
</dbReference>
<dbReference type="InterPro" id="IPR020846">
    <property type="entry name" value="MFS_dom"/>
</dbReference>
<feature type="transmembrane region" description="Helical" evidence="11">
    <location>
        <begin position="152"/>
        <end position="174"/>
    </location>
</feature>
<dbReference type="PROSITE" id="PS00217">
    <property type="entry name" value="SUGAR_TRANSPORT_2"/>
    <property type="match status" value="1"/>
</dbReference>
<dbReference type="InterPro" id="IPR005829">
    <property type="entry name" value="Sugar_transporter_CS"/>
</dbReference>
<feature type="transmembrane region" description="Helical" evidence="11">
    <location>
        <begin position="94"/>
        <end position="112"/>
    </location>
</feature>
<dbReference type="InterPro" id="IPR005828">
    <property type="entry name" value="MFS_sugar_transport-like"/>
</dbReference>
<name>A0A1S8D1W3_9PROT</name>
<evidence type="ECO:0000256" key="6">
    <source>
        <dbReference type="ARBA" id="ARBA00022692"/>
    </source>
</evidence>
<feature type="transmembrane region" description="Helical" evidence="11">
    <location>
        <begin position="430"/>
        <end position="448"/>
    </location>
</feature>
<dbReference type="SUPFAM" id="SSF103473">
    <property type="entry name" value="MFS general substrate transporter"/>
    <property type="match status" value="1"/>
</dbReference>
<dbReference type="FunFam" id="1.20.1250.20:FF:000218">
    <property type="entry name" value="facilitated trehalose transporter Tret1"/>
    <property type="match status" value="1"/>
</dbReference>
<comment type="similarity">
    <text evidence="2 9">Belongs to the major facilitator superfamily. Sugar transporter (TC 2.A.1.1) family.</text>
</comment>
<feature type="transmembrane region" description="Helical" evidence="11">
    <location>
        <begin position="330"/>
        <end position="350"/>
    </location>
</feature>
<feature type="transmembrane region" description="Helical" evidence="11">
    <location>
        <begin position="118"/>
        <end position="140"/>
    </location>
</feature>
<keyword evidence="5" id="KW-0762">Sugar transport</keyword>
<evidence type="ECO:0000256" key="3">
    <source>
        <dbReference type="ARBA" id="ARBA00022448"/>
    </source>
</evidence>
<feature type="compositionally biased region" description="Low complexity" evidence="10">
    <location>
        <begin position="483"/>
        <end position="496"/>
    </location>
</feature>
<dbReference type="GO" id="GO:0005886">
    <property type="term" value="C:plasma membrane"/>
    <property type="evidence" value="ECO:0007669"/>
    <property type="project" value="UniProtKB-SubCell"/>
</dbReference>
<dbReference type="InterPro" id="IPR003663">
    <property type="entry name" value="Sugar/inositol_transpt"/>
</dbReference>
<dbReference type="PROSITE" id="PS50850">
    <property type="entry name" value="MFS"/>
    <property type="match status" value="1"/>
</dbReference>
<keyword evidence="7 11" id="KW-1133">Transmembrane helix</keyword>
<dbReference type="InterPro" id="IPR050814">
    <property type="entry name" value="Myo-inositol_Transporter"/>
</dbReference>
<keyword evidence="15" id="KW-1185">Reference proteome</keyword>
<evidence type="ECO:0000256" key="8">
    <source>
        <dbReference type="ARBA" id="ARBA00023136"/>
    </source>
</evidence>
<organism evidence="13 15">
    <name type="scientific">Roseomonas mucosa</name>
    <dbReference type="NCBI Taxonomy" id="207340"/>
    <lineage>
        <taxon>Bacteria</taxon>
        <taxon>Pseudomonadati</taxon>
        <taxon>Pseudomonadota</taxon>
        <taxon>Alphaproteobacteria</taxon>
        <taxon>Acetobacterales</taxon>
        <taxon>Roseomonadaceae</taxon>
        <taxon>Roseomonas</taxon>
    </lineage>
</organism>
<evidence type="ECO:0000313" key="13">
    <source>
        <dbReference type="EMBL" id="ONH82191.1"/>
    </source>
</evidence>
<evidence type="ECO:0000256" key="7">
    <source>
        <dbReference type="ARBA" id="ARBA00022989"/>
    </source>
</evidence>
<proteinExistence type="inferred from homology"/>
<dbReference type="AlphaFoldDB" id="A0A1S8D1W3"/>
<feature type="transmembrane region" description="Helical" evidence="11">
    <location>
        <begin position="66"/>
        <end position="85"/>
    </location>
</feature>
<sequence length="520" mass="54811">MADTRAAPMVETPTVGAASSGNAFLLAITAVMAVAGFLYGYDTGIISGALLQITQEFGLGHRMQEVVTASILVGAVLGALGTGWLSERIGRRRTVMVVATVFCLGALASSLARSPLELSLSRVFLGLAVGGSSQVVPVYIAELAPAARRGRLVITFNLAIGIGILLANVVGVALHGLWSWRMMIAVAILPAALLLLAMLRLPESPRWLVGADRPREAREVLSSVRGDERQARAELREIHRVARRERDAAERGWGALAQPWLRPALVAALGVAAFTQLSGLEMMIYYTPTILAGAGFSQSVALWSSLSLAVMYVIMTFIGRSIVDRVGRRGLMLVMIPGTVVTLLVLGGLFKAGMATDEHAWLVVGCLLLFMLFNAGGIQVVGWLLGSEMFPLSVRGKASSAHAATLWGSNLLVTATALSLVHYAGVHGMMWTYAALNLTSFVFVLKRVPETRGRTLEEIETSLREGGFLPGRQRGEAPAGHDALAAPPGLTGPAAPWGRAGSGIPEVALGGSAASLAPKE</sequence>
<comment type="subcellular location">
    <subcellularLocation>
        <location evidence="1">Cell membrane</location>
        <topology evidence="1">Multi-pass membrane protein</topology>
    </subcellularLocation>
</comment>
<feature type="transmembrane region" description="Helical" evidence="11">
    <location>
        <begin position="21"/>
        <end position="41"/>
    </location>
</feature>
<keyword evidence="4" id="KW-1003">Cell membrane</keyword>
<evidence type="ECO:0000313" key="14">
    <source>
        <dbReference type="EMBL" id="SUE38601.1"/>
    </source>
</evidence>
<feature type="transmembrane region" description="Helical" evidence="11">
    <location>
        <begin position="260"/>
        <end position="280"/>
    </location>
</feature>
<reference evidence="14 16" key="2">
    <citation type="submission" date="2018-06" db="EMBL/GenBank/DDBJ databases">
        <authorList>
            <consortium name="Pathogen Informatics"/>
            <person name="Doyle S."/>
        </authorList>
    </citation>
    <scope>NUCLEOTIDE SEQUENCE [LARGE SCALE GENOMIC DNA]</scope>
    <source>
        <strain evidence="14 16">NCTC13291</strain>
    </source>
</reference>
<feature type="transmembrane region" description="Helical" evidence="11">
    <location>
        <begin position="180"/>
        <end position="199"/>
    </location>
</feature>
<keyword evidence="6 11" id="KW-0812">Transmembrane</keyword>
<evidence type="ECO:0000256" key="10">
    <source>
        <dbReference type="SAM" id="MobiDB-lite"/>
    </source>
</evidence>
<gene>
    <name evidence="14" type="primary">csbC</name>
    <name evidence="13" type="ORF">APZ41_015870</name>
    <name evidence="14" type="ORF">NCTC13291_00739</name>
</gene>
<feature type="transmembrane region" description="Helical" evidence="11">
    <location>
        <begin position="300"/>
        <end position="318"/>
    </location>
</feature>
<feature type="transmembrane region" description="Helical" evidence="11">
    <location>
        <begin position="362"/>
        <end position="385"/>
    </location>
</feature>
<feature type="transmembrane region" description="Helical" evidence="11">
    <location>
        <begin position="406"/>
        <end position="424"/>
    </location>
</feature>